<evidence type="ECO:0000313" key="15">
    <source>
        <dbReference type="Proteomes" id="UP000261212"/>
    </source>
</evidence>
<dbReference type="InterPro" id="IPR050068">
    <property type="entry name" value="MurA_subfamily"/>
</dbReference>
<comment type="similarity">
    <text evidence="10 12">Belongs to the EPSP synthase family. MurA subfamily.</text>
</comment>
<evidence type="ECO:0000256" key="3">
    <source>
        <dbReference type="ARBA" id="ARBA00022490"/>
    </source>
</evidence>
<keyword evidence="12" id="KW-0670">Pyruvate</keyword>
<dbReference type="InterPro" id="IPR013792">
    <property type="entry name" value="RNA3'P_cycl/enolpyr_Trfase_a/b"/>
</dbReference>
<dbReference type="Gene3D" id="3.65.10.10">
    <property type="entry name" value="Enolpyruvate transferase domain"/>
    <property type="match status" value="2"/>
</dbReference>
<feature type="domain" description="Enolpyruvate transferase" evidence="13">
    <location>
        <begin position="7"/>
        <end position="406"/>
    </location>
</feature>
<reference evidence="14 15" key="1">
    <citation type="submission" date="2018-08" db="EMBL/GenBank/DDBJ databases">
        <title>A genome reference for cultivated species of the human gut microbiota.</title>
        <authorList>
            <person name="Zou Y."/>
            <person name="Xue W."/>
            <person name="Luo G."/>
        </authorList>
    </citation>
    <scope>NUCLEOTIDE SEQUENCE [LARGE SCALE GENOMIC DNA]</scope>
    <source>
        <strain evidence="14 15">AM25-6</strain>
    </source>
</reference>
<evidence type="ECO:0000256" key="8">
    <source>
        <dbReference type="ARBA" id="ARBA00023306"/>
    </source>
</evidence>
<evidence type="ECO:0000259" key="13">
    <source>
        <dbReference type="Pfam" id="PF00275"/>
    </source>
</evidence>
<dbReference type="RefSeq" id="WP_007049464.1">
    <property type="nucleotide sequence ID" value="NZ_CABKNJ010000005.1"/>
</dbReference>
<evidence type="ECO:0000256" key="1">
    <source>
        <dbReference type="ARBA" id="ARBA00004496"/>
    </source>
</evidence>
<organism evidence="14 15">
    <name type="scientific">Anaerofustis stercorihominis</name>
    <dbReference type="NCBI Taxonomy" id="214853"/>
    <lineage>
        <taxon>Bacteria</taxon>
        <taxon>Bacillati</taxon>
        <taxon>Bacillota</taxon>
        <taxon>Clostridia</taxon>
        <taxon>Eubacteriales</taxon>
        <taxon>Eubacteriaceae</taxon>
        <taxon>Anaerofustis</taxon>
    </lineage>
</organism>
<dbReference type="InterPro" id="IPR036968">
    <property type="entry name" value="Enolpyruvate_Tfrase_sf"/>
</dbReference>
<dbReference type="HAMAP" id="MF_00111">
    <property type="entry name" value="MurA"/>
    <property type="match status" value="1"/>
</dbReference>
<evidence type="ECO:0000256" key="6">
    <source>
        <dbReference type="ARBA" id="ARBA00022960"/>
    </source>
</evidence>
<comment type="pathway">
    <text evidence="2 12">Cell wall biogenesis; peptidoglycan biosynthesis.</text>
</comment>
<feature type="binding site" evidence="12">
    <location>
        <position position="92"/>
    </location>
    <ligand>
        <name>UDP-N-acetyl-alpha-D-glucosamine</name>
        <dbReference type="ChEBI" id="CHEBI:57705"/>
    </ligand>
</feature>
<evidence type="ECO:0000256" key="10">
    <source>
        <dbReference type="ARBA" id="ARBA00038367"/>
    </source>
</evidence>
<evidence type="ECO:0000256" key="4">
    <source>
        <dbReference type="ARBA" id="ARBA00022618"/>
    </source>
</evidence>
<keyword evidence="6 12" id="KW-0133">Cell shape</keyword>
<gene>
    <name evidence="12 14" type="primary">murA</name>
    <name evidence="14" type="ORF">DW687_04880</name>
</gene>
<dbReference type="GO" id="GO:0019277">
    <property type="term" value="P:UDP-N-acetylgalactosamine biosynthetic process"/>
    <property type="evidence" value="ECO:0007669"/>
    <property type="project" value="InterPro"/>
</dbReference>
<evidence type="ECO:0000256" key="7">
    <source>
        <dbReference type="ARBA" id="ARBA00022984"/>
    </source>
</evidence>
<dbReference type="SUPFAM" id="SSF55205">
    <property type="entry name" value="EPT/RTPC-like"/>
    <property type="match status" value="1"/>
</dbReference>
<comment type="catalytic activity">
    <reaction evidence="11 12">
        <text>phosphoenolpyruvate + UDP-N-acetyl-alpha-D-glucosamine = UDP-N-acetyl-3-O-(1-carboxyvinyl)-alpha-D-glucosamine + phosphate</text>
        <dbReference type="Rhea" id="RHEA:18681"/>
        <dbReference type="ChEBI" id="CHEBI:43474"/>
        <dbReference type="ChEBI" id="CHEBI:57705"/>
        <dbReference type="ChEBI" id="CHEBI:58702"/>
        <dbReference type="ChEBI" id="CHEBI:68483"/>
        <dbReference type="EC" id="2.5.1.7"/>
    </reaction>
</comment>
<dbReference type="Pfam" id="PF00275">
    <property type="entry name" value="EPSP_synthase"/>
    <property type="match status" value="1"/>
</dbReference>
<feature type="binding site" evidence="12">
    <location>
        <begin position="22"/>
        <end position="23"/>
    </location>
    <ligand>
        <name>phosphoenolpyruvate</name>
        <dbReference type="ChEBI" id="CHEBI:58702"/>
    </ligand>
</feature>
<dbReference type="GO" id="GO:0008360">
    <property type="term" value="P:regulation of cell shape"/>
    <property type="evidence" value="ECO:0007669"/>
    <property type="project" value="UniProtKB-KW"/>
</dbReference>
<keyword evidence="8 12" id="KW-0131">Cell cycle</keyword>
<dbReference type="GO" id="GO:0051301">
    <property type="term" value="P:cell division"/>
    <property type="evidence" value="ECO:0007669"/>
    <property type="project" value="UniProtKB-KW"/>
</dbReference>
<feature type="binding site" evidence="12">
    <location>
        <position position="327"/>
    </location>
    <ligand>
        <name>UDP-N-acetyl-alpha-D-glucosamine</name>
        <dbReference type="ChEBI" id="CHEBI:57705"/>
    </ligand>
</feature>
<dbReference type="GO" id="GO:0071555">
    <property type="term" value="P:cell wall organization"/>
    <property type="evidence" value="ECO:0007669"/>
    <property type="project" value="UniProtKB-KW"/>
</dbReference>
<comment type="caution">
    <text evidence="12">Lacks conserved residue(s) required for the propagation of feature annotation.</text>
</comment>
<evidence type="ECO:0000256" key="9">
    <source>
        <dbReference type="ARBA" id="ARBA00023316"/>
    </source>
</evidence>
<name>A0A3E3DYB0_9FIRM</name>
<feature type="active site" description="Proton donor" evidence="12">
    <location>
        <position position="116"/>
    </location>
</feature>
<dbReference type="NCBIfam" id="NF006873">
    <property type="entry name" value="PRK09369.1"/>
    <property type="match status" value="1"/>
</dbReference>
<dbReference type="CDD" id="cd01555">
    <property type="entry name" value="UdpNAET"/>
    <property type="match status" value="1"/>
</dbReference>
<keyword evidence="4 12" id="KW-0132">Cell division</keyword>
<feature type="binding site" evidence="12">
    <location>
        <position position="305"/>
    </location>
    <ligand>
        <name>UDP-N-acetyl-alpha-D-glucosamine</name>
        <dbReference type="ChEBI" id="CHEBI:57705"/>
    </ligand>
</feature>
<dbReference type="InterPro" id="IPR005750">
    <property type="entry name" value="UDP_GlcNAc_COvinyl_MurA"/>
</dbReference>
<comment type="subcellular location">
    <subcellularLocation>
        <location evidence="1 12">Cytoplasm</location>
    </subcellularLocation>
</comment>
<dbReference type="NCBIfam" id="TIGR01072">
    <property type="entry name" value="murA"/>
    <property type="match status" value="1"/>
</dbReference>
<dbReference type="UniPathway" id="UPA00219"/>
<sequence length="417" mass="45130">MDSFVIEGGRKLDGDINLQGCKNAALPILAASILSKSESIIHNVPGIEDVGIMIKLLKDLGCKVIKEGNTISVNSEDLNKTSLNEGLLRKMRSSIMLMGAVLSLNKECSFSMPGGCDIGLRPIDMHIKALKELGCEMSEENGIITLKGEHLKGKNIQLDFPSVGVTENIMLASVLAEGVTSIGNPAKEPEIIDLQNFLNSMGARVYGAGTNTVYIEGVKELHSCEYTVMSDRIACGTFMCLANMTGSSIYLKDAKVDTMKAVYYKLMESGARFKIYSDGILIKGADKIKAIDSLITLPYPGFPTDMQSQFGAMLSLAEGVSIINETIFENRFKYTCELTRMGANMNVNGTTLVINGVDKLSGANMYAEDLRGGASLVIAALAAEGKSNIYDIYHIDRGYENLEKTLRGLGAKIDRNQ</sequence>
<dbReference type="EMBL" id="QUSM01000003">
    <property type="protein sequence ID" value="RGD74105.1"/>
    <property type="molecule type" value="Genomic_DNA"/>
</dbReference>
<keyword evidence="9 12" id="KW-0961">Cell wall biogenesis/degradation</keyword>
<evidence type="ECO:0000313" key="14">
    <source>
        <dbReference type="EMBL" id="RGD74105.1"/>
    </source>
</evidence>
<dbReference type="GO" id="GO:0005737">
    <property type="term" value="C:cytoplasm"/>
    <property type="evidence" value="ECO:0007669"/>
    <property type="project" value="UniProtKB-SubCell"/>
</dbReference>
<dbReference type="GO" id="GO:0008760">
    <property type="term" value="F:UDP-N-acetylglucosamine 1-carboxyvinyltransferase activity"/>
    <property type="evidence" value="ECO:0007669"/>
    <property type="project" value="UniProtKB-UniRule"/>
</dbReference>
<dbReference type="GeneID" id="97999871"/>
<dbReference type="AlphaFoldDB" id="A0A3E3DYB0"/>
<keyword evidence="3 12" id="KW-0963">Cytoplasm</keyword>
<feature type="modified residue" description="2-(S-cysteinyl)pyruvic acid O-phosphothioketal" evidence="12">
    <location>
        <position position="116"/>
    </location>
</feature>
<comment type="caution">
    <text evidence="14">The sequence shown here is derived from an EMBL/GenBank/DDBJ whole genome shotgun (WGS) entry which is preliminary data.</text>
</comment>
<dbReference type="PANTHER" id="PTHR43783:SF1">
    <property type="entry name" value="UDP-N-ACETYLGLUCOSAMINE 1-CARBOXYVINYLTRANSFERASE"/>
    <property type="match status" value="1"/>
</dbReference>
<dbReference type="InterPro" id="IPR001986">
    <property type="entry name" value="Enolpyruvate_Tfrase_dom"/>
</dbReference>
<accession>A0A3E3DYB0</accession>
<evidence type="ECO:0000256" key="2">
    <source>
        <dbReference type="ARBA" id="ARBA00004752"/>
    </source>
</evidence>
<comment type="function">
    <text evidence="12">Cell wall formation. Adds enolpyruvyl to UDP-N-acetylglucosamine.</text>
</comment>
<dbReference type="Proteomes" id="UP000261212">
    <property type="component" value="Unassembled WGS sequence"/>
</dbReference>
<protein>
    <recommendedName>
        <fullName evidence="12">UDP-N-acetylglucosamine 1-carboxyvinyltransferase</fullName>
        <ecNumber evidence="12">2.5.1.7</ecNumber>
    </recommendedName>
    <alternativeName>
        <fullName evidence="12">Enoylpyruvate transferase</fullName>
    </alternativeName>
    <alternativeName>
        <fullName evidence="12">UDP-N-acetylglucosamine enolpyruvyl transferase</fullName>
        <shortName evidence="12">EPT</shortName>
    </alternativeName>
</protein>
<proteinExistence type="inferred from homology"/>
<dbReference type="GO" id="GO:0009252">
    <property type="term" value="P:peptidoglycan biosynthetic process"/>
    <property type="evidence" value="ECO:0007669"/>
    <property type="project" value="UniProtKB-UniRule"/>
</dbReference>
<evidence type="ECO:0000256" key="12">
    <source>
        <dbReference type="HAMAP-Rule" id="MF_00111"/>
    </source>
</evidence>
<dbReference type="EC" id="2.5.1.7" evidence="12"/>
<dbReference type="PANTHER" id="PTHR43783">
    <property type="entry name" value="UDP-N-ACETYLGLUCOSAMINE 1-CARBOXYVINYLTRANSFERASE"/>
    <property type="match status" value="1"/>
</dbReference>
<evidence type="ECO:0000256" key="11">
    <source>
        <dbReference type="ARBA" id="ARBA00047527"/>
    </source>
</evidence>
<keyword evidence="7 12" id="KW-0573">Peptidoglycan synthesis</keyword>
<evidence type="ECO:0000256" key="5">
    <source>
        <dbReference type="ARBA" id="ARBA00022679"/>
    </source>
</evidence>
<keyword evidence="5 12" id="KW-0808">Transferase</keyword>